<keyword evidence="3 9" id="KW-0808">Transferase</keyword>
<name>A0A8X7NF17_9BASI</name>
<dbReference type="CDD" id="cd07857">
    <property type="entry name" value="STKc_MPK1"/>
    <property type="match status" value="1"/>
</dbReference>
<sequence length="475" mass="53205">MSYAAPQRVAYNVSGQTFLVDSSYELSKELGQGAYGCVIAAVHKQTGESLAIKRLNGVFLKKILTKRALREIKLLRHFRRHKNITCLYDLDIIDPETFNEVYLYEELMEADLHAIIRSGQPLSDAHFQSFIYQTLCGLRYIHSASVLHRDLKPGNLLVNADCELKICDFGLARGFETDPGMNQSGSFMTEYVATRWYRAPEIMLSHQNYTTAIDIWSVGCILAELLGRRPLFKGRDYVDQLNQILKVLGTPSEATLRRVGSPRAQEYIRTLEPSPRVPFERLFPDANPLALDLLSRMLAFDPSERISCEDALQHPYLSVWHDPTDEPTCPTKFDFGFEAVNDVPGMKALILEEVHSFRTEVRAQFQADLHAQQQQQQQAAMAAAAAEAAAAQQQQRPGGLPQPRRQESLPIPTRAEIRKTSPGEDHANVLLGASNALVHQKPQDGVGAEAADQMTDQEMLESPSAAFERELAGQR</sequence>
<feature type="domain" description="Protein kinase" evidence="11">
    <location>
        <begin position="24"/>
        <end position="317"/>
    </location>
</feature>
<dbReference type="Proteomes" id="UP000078113">
    <property type="component" value="Unassembled WGS sequence"/>
</dbReference>
<evidence type="ECO:0000259" key="11">
    <source>
        <dbReference type="PROSITE" id="PS50011"/>
    </source>
</evidence>
<feature type="compositionally biased region" description="Low complexity" evidence="10">
    <location>
        <begin position="378"/>
        <end position="395"/>
    </location>
</feature>
<dbReference type="GO" id="GO:0005524">
    <property type="term" value="F:ATP binding"/>
    <property type="evidence" value="ECO:0007669"/>
    <property type="project" value="UniProtKB-UniRule"/>
</dbReference>
<dbReference type="Pfam" id="PF00069">
    <property type="entry name" value="Pkinase"/>
    <property type="match status" value="1"/>
</dbReference>
<evidence type="ECO:0000256" key="10">
    <source>
        <dbReference type="SAM" id="MobiDB-lite"/>
    </source>
</evidence>
<feature type="region of interest" description="Disordered" evidence="10">
    <location>
        <begin position="378"/>
        <end position="475"/>
    </location>
</feature>
<evidence type="ECO:0000256" key="7">
    <source>
        <dbReference type="PROSITE-ProRule" id="PRU10141"/>
    </source>
</evidence>
<dbReference type="InterPro" id="IPR011009">
    <property type="entry name" value="Kinase-like_dom_sf"/>
</dbReference>
<dbReference type="InterPro" id="IPR017441">
    <property type="entry name" value="Protein_kinase_ATP_BS"/>
</dbReference>
<comment type="cofactor">
    <cofactor evidence="9">
        <name>Mg(2+)</name>
        <dbReference type="ChEBI" id="CHEBI:18420"/>
    </cofactor>
</comment>
<dbReference type="FunFam" id="1.10.510.10:FF:000013">
    <property type="entry name" value="Mitogen-activated protein kinase"/>
    <property type="match status" value="1"/>
</dbReference>
<keyword evidence="5 9" id="KW-0418">Kinase</keyword>
<dbReference type="PROSITE" id="PS00107">
    <property type="entry name" value="PROTEIN_KINASE_ATP"/>
    <property type="match status" value="1"/>
</dbReference>
<dbReference type="EC" id="2.7.11.24" evidence="1 9"/>
<evidence type="ECO:0000256" key="6">
    <source>
        <dbReference type="ARBA" id="ARBA00022840"/>
    </source>
</evidence>
<comment type="caution">
    <text evidence="12">The sequence shown here is derived from an EMBL/GenBank/DDBJ whole genome shotgun (WGS) entry which is preliminary data.</text>
</comment>
<protein>
    <recommendedName>
        <fullName evidence="1 9">Mitogen-activated protein kinase</fullName>
        <ecNumber evidence="1 9">2.7.11.24</ecNumber>
    </recommendedName>
</protein>
<dbReference type="AlphaFoldDB" id="A0A8X7NF17"/>
<proteinExistence type="inferred from homology"/>
<evidence type="ECO:0000256" key="8">
    <source>
        <dbReference type="RuleBase" id="RU000304"/>
    </source>
</evidence>
<dbReference type="PROSITE" id="PS00108">
    <property type="entry name" value="PROTEIN_KINASE_ST"/>
    <property type="match status" value="1"/>
</dbReference>
<dbReference type="PROSITE" id="PS50011">
    <property type="entry name" value="PROTEIN_KINASE_DOM"/>
    <property type="match status" value="1"/>
</dbReference>
<dbReference type="EMBL" id="LWDG02000008">
    <property type="protein sequence ID" value="KAE8271868.1"/>
    <property type="molecule type" value="Genomic_DNA"/>
</dbReference>
<keyword evidence="13" id="KW-1185">Reference proteome</keyword>
<keyword evidence="2 8" id="KW-0723">Serine/threonine-protein kinase</keyword>
<evidence type="ECO:0000256" key="2">
    <source>
        <dbReference type="ARBA" id="ARBA00022527"/>
    </source>
</evidence>
<evidence type="ECO:0000256" key="1">
    <source>
        <dbReference type="ARBA" id="ARBA00012411"/>
    </source>
</evidence>
<organism evidence="12 13">
    <name type="scientific">Tilletia walkeri</name>
    <dbReference type="NCBI Taxonomy" id="117179"/>
    <lineage>
        <taxon>Eukaryota</taxon>
        <taxon>Fungi</taxon>
        <taxon>Dikarya</taxon>
        <taxon>Basidiomycota</taxon>
        <taxon>Ustilaginomycotina</taxon>
        <taxon>Exobasidiomycetes</taxon>
        <taxon>Tilletiales</taxon>
        <taxon>Tilletiaceae</taxon>
        <taxon>Tilletia</taxon>
    </lineage>
</organism>
<dbReference type="PROSITE" id="PS01351">
    <property type="entry name" value="MAPK"/>
    <property type="match status" value="1"/>
</dbReference>
<dbReference type="InterPro" id="IPR008271">
    <property type="entry name" value="Ser/Thr_kinase_AS"/>
</dbReference>
<dbReference type="InterPro" id="IPR003527">
    <property type="entry name" value="MAP_kinase_CS"/>
</dbReference>
<dbReference type="GO" id="GO:0004707">
    <property type="term" value="F:MAP kinase activity"/>
    <property type="evidence" value="ECO:0007669"/>
    <property type="project" value="UniProtKB-EC"/>
</dbReference>
<dbReference type="InterPro" id="IPR050117">
    <property type="entry name" value="MAPK"/>
</dbReference>
<evidence type="ECO:0000313" key="12">
    <source>
        <dbReference type="EMBL" id="KAE8271868.1"/>
    </source>
</evidence>
<keyword evidence="6 7" id="KW-0067">ATP-binding</keyword>
<keyword evidence="9" id="KW-0460">Magnesium</keyword>
<dbReference type="PANTHER" id="PTHR24055">
    <property type="entry name" value="MITOGEN-ACTIVATED PROTEIN KINASE"/>
    <property type="match status" value="1"/>
</dbReference>
<evidence type="ECO:0000256" key="3">
    <source>
        <dbReference type="ARBA" id="ARBA00022679"/>
    </source>
</evidence>
<reference evidence="12" key="1">
    <citation type="submission" date="2016-04" db="EMBL/GenBank/DDBJ databases">
        <authorList>
            <person name="Nguyen H.D."/>
            <person name="Samba Siva P."/>
            <person name="Cullis J."/>
            <person name="Levesque C.A."/>
            <person name="Hambleton S."/>
        </authorList>
    </citation>
    <scope>NUCLEOTIDE SEQUENCE</scope>
    <source>
        <strain evidence="12">DAOMC 236422</strain>
    </source>
</reference>
<keyword evidence="4 7" id="KW-0547">Nucleotide-binding</keyword>
<dbReference type="Gene3D" id="3.30.200.20">
    <property type="entry name" value="Phosphorylase Kinase, domain 1"/>
    <property type="match status" value="1"/>
</dbReference>
<comment type="similarity">
    <text evidence="9">Belongs to the protein kinase superfamily. Ser/Thr protein kinase family. MAP kinase subfamily.</text>
</comment>
<gene>
    <name evidence="12" type="ORF">A4X09_0g457</name>
</gene>
<reference evidence="12" key="2">
    <citation type="journal article" date="2019" name="IMA Fungus">
        <title>Genome sequencing and comparison of five Tilletia species to identify candidate genes for the detection of regulated species infecting wheat.</title>
        <authorList>
            <person name="Nguyen H.D.T."/>
            <person name="Sultana T."/>
            <person name="Kesanakurti P."/>
            <person name="Hambleton S."/>
        </authorList>
    </citation>
    <scope>NUCLEOTIDE SEQUENCE</scope>
    <source>
        <strain evidence="12">DAOMC 236422</strain>
    </source>
</reference>
<dbReference type="SMART" id="SM00220">
    <property type="entry name" value="S_TKc"/>
    <property type="match status" value="1"/>
</dbReference>
<accession>A0A8X7NF17</accession>
<evidence type="ECO:0000256" key="5">
    <source>
        <dbReference type="ARBA" id="ARBA00022777"/>
    </source>
</evidence>
<evidence type="ECO:0000256" key="4">
    <source>
        <dbReference type="ARBA" id="ARBA00022741"/>
    </source>
</evidence>
<comment type="activity regulation">
    <text evidence="9">Activated by threonine and tyrosine phosphorylation.</text>
</comment>
<dbReference type="Gene3D" id="1.10.510.10">
    <property type="entry name" value="Transferase(Phosphotransferase) domain 1"/>
    <property type="match status" value="1"/>
</dbReference>
<comment type="catalytic activity">
    <reaction evidence="9">
        <text>L-threonyl-[protein] + ATP = O-phospho-L-threonyl-[protein] + ADP + H(+)</text>
        <dbReference type="Rhea" id="RHEA:46608"/>
        <dbReference type="Rhea" id="RHEA-COMP:11060"/>
        <dbReference type="Rhea" id="RHEA-COMP:11605"/>
        <dbReference type="ChEBI" id="CHEBI:15378"/>
        <dbReference type="ChEBI" id="CHEBI:30013"/>
        <dbReference type="ChEBI" id="CHEBI:30616"/>
        <dbReference type="ChEBI" id="CHEBI:61977"/>
        <dbReference type="ChEBI" id="CHEBI:456216"/>
        <dbReference type="EC" id="2.7.11.24"/>
    </reaction>
</comment>
<feature type="compositionally biased region" description="Basic and acidic residues" evidence="10">
    <location>
        <begin position="415"/>
        <end position="427"/>
    </location>
</feature>
<feature type="binding site" evidence="7">
    <location>
        <position position="53"/>
    </location>
    <ligand>
        <name>ATP</name>
        <dbReference type="ChEBI" id="CHEBI:30616"/>
    </ligand>
</feature>
<evidence type="ECO:0000256" key="9">
    <source>
        <dbReference type="RuleBase" id="RU361165"/>
    </source>
</evidence>
<dbReference type="SUPFAM" id="SSF56112">
    <property type="entry name" value="Protein kinase-like (PK-like)"/>
    <property type="match status" value="1"/>
</dbReference>
<dbReference type="InterPro" id="IPR000719">
    <property type="entry name" value="Prot_kinase_dom"/>
</dbReference>
<evidence type="ECO:0000313" key="13">
    <source>
        <dbReference type="Proteomes" id="UP000078113"/>
    </source>
</evidence>